<feature type="transmembrane region" description="Helical" evidence="1">
    <location>
        <begin position="20"/>
        <end position="38"/>
    </location>
</feature>
<evidence type="ECO:0000256" key="1">
    <source>
        <dbReference type="SAM" id="Phobius"/>
    </source>
</evidence>
<keyword evidence="1" id="KW-0472">Membrane</keyword>
<gene>
    <name evidence="2" type="ORF">F0562_027969</name>
</gene>
<dbReference type="EMBL" id="CM018038">
    <property type="protein sequence ID" value="KAA8538208.1"/>
    <property type="molecule type" value="Genomic_DNA"/>
</dbReference>
<sequence length="81" mass="9584">MNTRSPPDICICRLRFSFRYFHPLSCLSTIIQLTSTFYRSMLEGRTDLDAMQMCLQSVLRYNTLANLIFWWTWHGVVVGFI</sequence>
<keyword evidence="3" id="KW-1185">Reference proteome</keyword>
<keyword evidence="1" id="KW-1133">Transmembrane helix</keyword>
<organism evidence="2 3">
    <name type="scientific">Nyssa sinensis</name>
    <dbReference type="NCBI Taxonomy" id="561372"/>
    <lineage>
        <taxon>Eukaryota</taxon>
        <taxon>Viridiplantae</taxon>
        <taxon>Streptophyta</taxon>
        <taxon>Embryophyta</taxon>
        <taxon>Tracheophyta</taxon>
        <taxon>Spermatophyta</taxon>
        <taxon>Magnoliopsida</taxon>
        <taxon>eudicotyledons</taxon>
        <taxon>Gunneridae</taxon>
        <taxon>Pentapetalae</taxon>
        <taxon>asterids</taxon>
        <taxon>Cornales</taxon>
        <taxon>Nyssaceae</taxon>
        <taxon>Nyssa</taxon>
    </lineage>
</organism>
<dbReference type="Proteomes" id="UP000325577">
    <property type="component" value="Linkage Group LG15"/>
</dbReference>
<dbReference type="AlphaFoldDB" id="A0A5J5B6G0"/>
<name>A0A5J5B6G0_9ASTE</name>
<evidence type="ECO:0000313" key="2">
    <source>
        <dbReference type="EMBL" id="KAA8538208.1"/>
    </source>
</evidence>
<protein>
    <submittedName>
        <fullName evidence="2">Uncharacterized protein</fullName>
    </submittedName>
</protein>
<feature type="transmembrane region" description="Helical" evidence="1">
    <location>
        <begin position="58"/>
        <end position="80"/>
    </location>
</feature>
<reference evidence="2 3" key="1">
    <citation type="submission" date="2019-09" db="EMBL/GenBank/DDBJ databases">
        <title>A chromosome-level genome assembly of the Chinese tupelo Nyssa sinensis.</title>
        <authorList>
            <person name="Yang X."/>
            <person name="Kang M."/>
            <person name="Yang Y."/>
            <person name="Xiong H."/>
            <person name="Wang M."/>
            <person name="Zhang Z."/>
            <person name="Wang Z."/>
            <person name="Wu H."/>
            <person name="Ma T."/>
            <person name="Liu J."/>
            <person name="Xi Z."/>
        </authorList>
    </citation>
    <scope>NUCLEOTIDE SEQUENCE [LARGE SCALE GENOMIC DNA]</scope>
    <source>
        <strain evidence="2">J267</strain>
        <tissue evidence="2">Leaf</tissue>
    </source>
</reference>
<proteinExistence type="predicted"/>
<evidence type="ECO:0000313" key="3">
    <source>
        <dbReference type="Proteomes" id="UP000325577"/>
    </source>
</evidence>
<accession>A0A5J5B6G0</accession>
<keyword evidence="1" id="KW-0812">Transmembrane</keyword>